<feature type="chain" id="PRO_5016346041" description="Porin domain-containing protein" evidence="2">
    <location>
        <begin position="22"/>
        <end position="367"/>
    </location>
</feature>
<sequence>MKSLSFLAGGIALLAPLAAFADGSFPMLNSETSLEVQNDGIVRNSDKATGTYDDMHLKVEQETGLFLTPEFGIKSQLVLEPLMTPDGDRFFANNGLYLEQLYAQYRTDVAGIYAGKFDPLFGRAYDNAPGIYGTDFAGDYELTEADGVGGIADFGNDRVGHYELKAAAFTLDTTFLSESLFTRPNGTNPRTDRPRRFTRDQGGLYNTGDLNNFTADVNMFGLAAIPDLTAYVSFESLGNGTPGAARQTGVAAGAEYAIDLGDDVSLVPRGEYAHFDNVDGDKATNADYVTASVELDKGPWDVAVIGGIRKFNSTDPAADYTDHLREISAGYTFENGMKLEVSAAGESDAGTDATLIGAKLSWSLRNP</sequence>
<reference evidence="3 4" key="1">
    <citation type="submission" date="2018-05" db="EMBL/GenBank/DDBJ databases">
        <title>Zavarzinia sp. HR-AS.</title>
        <authorList>
            <person name="Lee Y."/>
            <person name="Jeon C.O."/>
        </authorList>
    </citation>
    <scope>NUCLEOTIDE SEQUENCE [LARGE SCALE GENOMIC DNA]</scope>
    <source>
        <strain evidence="3 4">HR-AS</strain>
    </source>
</reference>
<evidence type="ECO:0000313" key="3">
    <source>
        <dbReference type="EMBL" id="PWR20411.1"/>
    </source>
</evidence>
<protein>
    <recommendedName>
        <fullName evidence="5">Porin domain-containing protein</fullName>
    </recommendedName>
</protein>
<evidence type="ECO:0000256" key="1">
    <source>
        <dbReference type="SAM" id="MobiDB-lite"/>
    </source>
</evidence>
<organism evidence="3 4">
    <name type="scientific">Zavarzinia aquatilis</name>
    <dbReference type="NCBI Taxonomy" id="2211142"/>
    <lineage>
        <taxon>Bacteria</taxon>
        <taxon>Pseudomonadati</taxon>
        <taxon>Pseudomonadota</taxon>
        <taxon>Alphaproteobacteria</taxon>
        <taxon>Rhodospirillales</taxon>
        <taxon>Zavarziniaceae</taxon>
        <taxon>Zavarzinia</taxon>
    </lineage>
</organism>
<evidence type="ECO:0000313" key="4">
    <source>
        <dbReference type="Proteomes" id="UP000245461"/>
    </source>
</evidence>
<comment type="caution">
    <text evidence="3">The sequence shown here is derived from an EMBL/GenBank/DDBJ whole genome shotgun (WGS) entry which is preliminary data.</text>
</comment>
<proteinExistence type="predicted"/>
<keyword evidence="2" id="KW-0732">Signal</keyword>
<evidence type="ECO:0000256" key="2">
    <source>
        <dbReference type="SAM" id="SignalP"/>
    </source>
</evidence>
<dbReference type="RefSeq" id="WP_109907085.1">
    <property type="nucleotide sequence ID" value="NZ_QGLE01000009.1"/>
</dbReference>
<dbReference type="Proteomes" id="UP000245461">
    <property type="component" value="Unassembled WGS sequence"/>
</dbReference>
<feature type="signal peptide" evidence="2">
    <location>
        <begin position="1"/>
        <end position="21"/>
    </location>
</feature>
<feature type="region of interest" description="Disordered" evidence="1">
    <location>
        <begin position="182"/>
        <end position="201"/>
    </location>
</feature>
<keyword evidence="4" id="KW-1185">Reference proteome</keyword>
<dbReference type="EMBL" id="QGLE01000009">
    <property type="protein sequence ID" value="PWR20411.1"/>
    <property type="molecule type" value="Genomic_DNA"/>
</dbReference>
<dbReference type="AlphaFoldDB" id="A0A317E191"/>
<gene>
    <name evidence="3" type="ORF">DKG74_15520</name>
</gene>
<evidence type="ECO:0008006" key="5">
    <source>
        <dbReference type="Google" id="ProtNLM"/>
    </source>
</evidence>
<dbReference type="OrthoDB" id="7801464at2"/>
<feature type="compositionally biased region" description="Basic and acidic residues" evidence="1">
    <location>
        <begin position="190"/>
        <end position="199"/>
    </location>
</feature>
<accession>A0A317E191</accession>
<name>A0A317E191_9PROT</name>